<dbReference type="eggNOG" id="COG1569">
    <property type="taxonomic scope" value="Bacteria"/>
</dbReference>
<accession>B4VKW6</accession>
<keyword evidence="3" id="KW-1185">Reference proteome</keyword>
<evidence type="ECO:0000313" key="2">
    <source>
        <dbReference type="EMBL" id="EDX77294.1"/>
    </source>
</evidence>
<protein>
    <recommendedName>
        <fullName evidence="1">VapC50 C-terminal domain-containing protein</fullName>
    </recommendedName>
</protein>
<reference evidence="2 3" key="1">
    <citation type="submission" date="2008-07" db="EMBL/GenBank/DDBJ databases">
        <authorList>
            <person name="Tandeau de Marsac N."/>
            <person name="Ferriera S."/>
            <person name="Johnson J."/>
            <person name="Kravitz S."/>
            <person name="Beeson K."/>
            <person name="Sutton G."/>
            <person name="Rogers Y.-H."/>
            <person name="Friedman R."/>
            <person name="Frazier M."/>
            <person name="Venter J.C."/>
        </authorList>
    </citation>
    <scope>NUCLEOTIDE SEQUENCE [LARGE SCALE GENOMIC DNA]</scope>
    <source>
        <strain evidence="2 3">PCC 7420</strain>
    </source>
</reference>
<name>B4VKW6_9CYAN</name>
<proteinExistence type="predicted"/>
<sequence>MTEAKAARYQSHIKSAFPEAMVELSDQLVNLMTNHPKDRHVVAAAVKAKAEVIVTFNLKDFPQKSLEPFGVEAQHPDDFLLELCENCTASSLLQIIKEQAEALKRPPNTLKDVLGRLSRQVPNFAGKILCQEYGNDVAKIARKTLNKAGQTLADGEQIYEGKQYCLRQKQGTLTIIDKRGRGEILKSERGKLEGNLSLDDIDKFQDVGQIL</sequence>
<dbReference type="HOGENOM" id="CLU_1069003_0_0_3"/>
<dbReference type="EMBL" id="DS989844">
    <property type="protein sequence ID" value="EDX77294.1"/>
    <property type="molecule type" value="Genomic_DNA"/>
</dbReference>
<evidence type="ECO:0000313" key="3">
    <source>
        <dbReference type="Proteomes" id="UP000003835"/>
    </source>
</evidence>
<evidence type="ECO:0000259" key="1">
    <source>
        <dbReference type="Pfam" id="PF26343"/>
    </source>
</evidence>
<dbReference type="AlphaFoldDB" id="B4VKW6"/>
<gene>
    <name evidence="2" type="ORF">MC7420_431</name>
</gene>
<dbReference type="Pfam" id="PF26343">
    <property type="entry name" value="VapC50_C"/>
    <property type="match status" value="1"/>
</dbReference>
<feature type="domain" description="VapC50 C-terminal" evidence="1">
    <location>
        <begin position="76"/>
        <end position="128"/>
    </location>
</feature>
<dbReference type="InterPro" id="IPR058652">
    <property type="entry name" value="VapC50_C"/>
</dbReference>
<dbReference type="Proteomes" id="UP000003835">
    <property type="component" value="Unassembled WGS sequence"/>
</dbReference>
<organism evidence="2 3">
    <name type="scientific">Coleofasciculus chthonoplastes PCC 7420</name>
    <dbReference type="NCBI Taxonomy" id="118168"/>
    <lineage>
        <taxon>Bacteria</taxon>
        <taxon>Bacillati</taxon>
        <taxon>Cyanobacteriota</taxon>
        <taxon>Cyanophyceae</taxon>
        <taxon>Coleofasciculales</taxon>
        <taxon>Coleofasciculaceae</taxon>
        <taxon>Coleofasciculus</taxon>
    </lineage>
</organism>
<dbReference type="STRING" id="118168.MC7420_431"/>